<evidence type="ECO:0008006" key="3">
    <source>
        <dbReference type="Google" id="ProtNLM"/>
    </source>
</evidence>
<dbReference type="EMBL" id="DTAR01000103">
    <property type="protein sequence ID" value="HGM97657.1"/>
    <property type="molecule type" value="Genomic_DNA"/>
</dbReference>
<comment type="caution">
    <text evidence="2">The sequence shown here is derived from an EMBL/GenBank/DDBJ whole genome shotgun (WGS) entry which is preliminary data.</text>
</comment>
<proteinExistence type="predicted"/>
<dbReference type="EMBL" id="DTDP01000029">
    <property type="protein sequence ID" value="HGK53539.1"/>
    <property type="molecule type" value="Genomic_DNA"/>
</dbReference>
<sequence>MAHAYTPGLKVARKTLVRKERRLPLPGKVIVSKGQRVKAEDVVAKADIPGNVHPVNVAGLLGVSPSELISFMIKKEGDKIKKGEIIAETKGVFGLFKNKVVSPCDGIIESISSVTGQVIIRENPIPVEVLAYIDGEVIDIIENEGVVVETTASFIQGIFGVGGEVIGILKLVVDSPEEELTPEKIPDDINGKILVGGSFITKEAIEEAKKKGAKGIVVGGIDDMNLKKFLGYDIGVAITGSENTGLTLIITEGFGKMKMAKRTFELLQELDGKKASCNGATQIRAGVIRPEIIVSHNERTKIQEEDESLKEGMNIGTLVRIIREPYFGRIGKVKSLPPELREIDTESKVRIVEVELDDGNVVIIPRANVEIIEE</sequence>
<organism evidence="2">
    <name type="scientific">candidate division WOR-3 bacterium</name>
    <dbReference type="NCBI Taxonomy" id="2052148"/>
    <lineage>
        <taxon>Bacteria</taxon>
        <taxon>Bacteria division WOR-3</taxon>
    </lineage>
</organism>
<gene>
    <name evidence="2" type="ORF">ENT96_01220</name>
    <name evidence="1" type="ORF">ENU72_00760</name>
</gene>
<reference evidence="2" key="1">
    <citation type="journal article" date="2020" name="mSystems">
        <title>Genome- and Community-Level Interaction Insights into Carbon Utilization and Element Cycling Functions of Hydrothermarchaeota in Hydrothermal Sediment.</title>
        <authorList>
            <person name="Zhou Z."/>
            <person name="Liu Y."/>
            <person name="Xu W."/>
            <person name="Pan J."/>
            <person name="Luo Z.H."/>
            <person name="Li M."/>
        </authorList>
    </citation>
    <scope>NUCLEOTIDE SEQUENCE [LARGE SCALE GENOMIC DNA]</scope>
    <source>
        <strain evidence="2">SpSt-626</strain>
        <strain evidence="1">SpSt-695</strain>
    </source>
</reference>
<name>A0A7V4ABQ8_UNCW3</name>
<accession>A0A7V4ABQ8</accession>
<evidence type="ECO:0000313" key="2">
    <source>
        <dbReference type="EMBL" id="HGM97657.1"/>
    </source>
</evidence>
<protein>
    <recommendedName>
        <fullName evidence="3">KOW domain-containing protein</fullName>
    </recommendedName>
</protein>
<evidence type="ECO:0000313" key="1">
    <source>
        <dbReference type="EMBL" id="HGK53539.1"/>
    </source>
</evidence>
<dbReference type="AlphaFoldDB" id="A0A7V4ABQ8"/>